<dbReference type="NCBIfam" id="NF033543">
    <property type="entry name" value="transpos_IS256"/>
    <property type="match status" value="1"/>
</dbReference>
<dbReference type="AlphaFoldDB" id="A0A953LES2"/>
<reference evidence="7" key="1">
    <citation type="submission" date="2021-06" db="EMBL/GenBank/DDBJ databases">
        <title>44 bacteria genomes isolated from Dapeng, Shenzhen.</title>
        <authorList>
            <person name="Zheng W."/>
            <person name="Yu S."/>
            <person name="Huang Y."/>
        </authorList>
    </citation>
    <scope>NUCLEOTIDE SEQUENCE</scope>
    <source>
        <strain evidence="7">DP5N28-2</strain>
    </source>
</reference>
<name>A0A953LES2_9BACT</name>
<organism evidence="7 8">
    <name type="scientific">Membranihabitans marinus</name>
    <dbReference type="NCBI Taxonomy" id="1227546"/>
    <lineage>
        <taxon>Bacteria</taxon>
        <taxon>Pseudomonadati</taxon>
        <taxon>Bacteroidota</taxon>
        <taxon>Saprospiria</taxon>
        <taxon>Saprospirales</taxon>
        <taxon>Saprospiraceae</taxon>
        <taxon>Membranihabitans</taxon>
    </lineage>
</organism>
<dbReference type="Proteomes" id="UP000753961">
    <property type="component" value="Unassembled WGS sequence"/>
</dbReference>
<keyword evidence="4 6" id="KW-0238">DNA-binding</keyword>
<evidence type="ECO:0000256" key="3">
    <source>
        <dbReference type="ARBA" id="ARBA00022578"/>
    </source>
</evidence>
<dbReference type="GO" id="GO:0004803">
    <property type="term" value="F:transposase activity"/>
    <property type="evidence" value="ECO:0007669"/>
    <property type="project" value="UniProtKB-UniRule"/>
</dbReference>
<dbReference type="GO" id="GO:0003677">
    <property type="term" value="F:DNA binding"/>
    <property type="evidence" value="ECO:0007669"/>
    <property type="project" value="UniProtKB-UniRule"/>
</dbReference>
<sequence length="399" mass="46231">MKNQKVDELLDSILEQVDDKSSLMEVQDKLFKRGVEALLNSEMEAHLGYEKGDKPISENVRNGFSEKTLKTDKGDVIIKVPRDRNSSFDPVTVPKHETMTGAIYDTVLLLYAKGMSNSDIIDFIEHTYGIQYSTSQVSVITNTLMEDIQAWRSRPLQDQYAIVWIDAIHYKIRHEGKVISKAAMIILGVDMTGKQDILSIEIVENESASNWMNMFKNLKMRGVEDILFLCSDNLAGLDKAAEAIFPKSIRQICIVHQIRNSLKFVSYKDKRAIMKDIKAIYQADNQEQAKQAFEAFKSKWKGKYDQAIDSWDENWDNLTSFLDYPPAIRKLIYTTNIIESFNSTLRKYTKNKKVFPNDQSAIKSIYLAAQQIRKKWHKKRSGWNKIYNQLYIYFEDRIK</sequence>
<accession>A0A953LES2</accession>
<dbReference type="PANTHER" id="PTHR33217:SF8">
    <property type="entry name" value="MUTATOR FAMILY TRANSPOSASE"/>
    <property type="match status" value="1"/>
</dbReference>
<evidence type="ECO:0000256" key="1">
    <source>
        <dbReference type="ARBA" id="ARBA00002190"/>
    </source>
</evidence>
<evidence type="ECO:0000256" key="5">
    <source>
        <dbReference type="ARBA" id="ARBA00023172"/>
    </source>
</evidence>
<dbReference type="RefSeq" id="WP_222581847.1">
    <property type="nucleotide sequence ID" value="NZ_JAHVHU010000042.1"/>
</dbReference>
<dbReference type="PANTHER" id="PTHR33217">
    <property type="entry name" value="TRANSPOSASE FOR INSERTION SEQUENCE ELEMENT IS1081"/>
    <property type="match status" value="1"/>
</dbReference>
<gene>
    <name evidence="7" type="ORF">KUV50_19280</name>
</gene>
<keyword evidence="8" id="KW-1185">Reference proteome</keyword>
<evidence type="ECO:0000256" key="4">
    <source>
        <dbReference type="ARBA" id="ARBA00023125"/>
    </source>
</evidence>
<dbReference type="Pfam" id="PF00872">
    <property type="entry name" value="Transposase_mut"/>
    <property type="match status" value="1"/>
</dbReference>
<evidence type="ECO:0000256" key="6">
    <source>
        <dbReference type="RuleBase" id="RU365089"/>
    </source>
</evidence>
<comment type="function">
    <text evidence="1 6">Required for the transposition of the insertion element.</text>
</comment>
<keyword evidence="6" id="KW-0814">Transposable element</keyword>
<protein>
    <recommendedName>
        <fullName evidence="6">Mutator family transposase</fullName>
    </recommendedName>
</protein>
<comment type="caution">
    <text evidence="7">The sequence shown here is derived from an EMBL/GenBank/DDBJ whole genome shotgun (WGS) entry which is preliminary data.</text>
</comment>
<evidence type="ECO:0000313" key="7">
    <source>
        <dbReference type="EMBL" id="MBY5960299.1"/>
    </source>
</evidence>
<dbReference type="EMBL" id="JAHVHU010000042">
    <property type="protein sequence ID" value="MBY5960299.1"/>
    <property type="molecule type" value="Genomic_DNA"/>
</dbReference>
<evidence type="ECO:0000313" key="8">
    <source>
        <dbReference type="Proteomes" id="UP000753961"/>
    </source>
</evidence>
<keyword evidence="5 6" id="KW-0233">DNA recombination</keyword>
<evidence type="ECO:0000256" key="2">
    <source>
        <dbReference type="ARBA" id="ARBA00010961"/>
    </source>
</evidence>
<comment type="similarity">
    <text evidence="2 6">Belongs to the transposase mutator family.</text>
</comment>
<dbReference type="InterPro" id="IPR001207">
    <property type="entry name" value="Transposase_mutator"/>
</dbReference>
<proteinExistence type="inferred from homology"/>
<keyword evidence="3 6" id="KW-0815">Transposition</keyword>
<dbReference type="GO" id="GO:0006313">
    <property type="term" value="P:DNA transposition"/>
    <property type="evidence" value="ECO:0007669"/>
    <property type="project" value="UniProtKB-UniRule"/>
</dbReference>